<dbReference type="GO" id="GO:0016471">
    <property type="term" value="C:vacuolar proton-transporting V-type ATPase complex"/>
    <property type="evidence" value="ECO:0007669"/>
    <property type="project" value="TreeGrafter"/>
</dbReference>
<sequence length="652" mass="71308">MAIVKMKRLRLIGMAAERDELLRQLQRVGCVEIDEPEDHGSDPVWEGLTRVSDTALADREAEAASLQSALTMLDRFPQEKKGAFQPRPQMTEQQLFDSQIRSEARKAAGVVAAGEKELATLQSEIARRQSQIQTLTPWKELDLPLETDGTKDMAVLFASFPANADLEEAVKKLEEATELAQLQTAGSDREARYAVLFCHKSALEDALSALKDFGFTRMTLRGWTGTAAENIRRLEGEITALERQSEAQEEALAGQTGHREALRLALDQNEQDRRREDCKSRLLASGSAIFLEGWVPAEREGELAKALEPFTCAWETQEPAEEDYPKVPILLKNNPLTAPLNMITNMYVLPAYDGVDPNPLMAPFFIFFFGMMMADMGYGIMMVILSLVMIHKMHVKGTMKDMAGLLLLCGISTFIMGAITGGFFGDFIPQLAKLIDPNTTLTALPALFTPLTDTLAILVGALALGLLQVITGMAVSVVRKCQAGEAADAIGNEVAWWIILAGIPLAIFGIGTVAGVPVVLVIGFLVLIWGATREAKGFGKITSLVGALYNGVTGFFSDILSYARLMALMLAGSVIATVFNTLGTVTGNVVAFILIAMVGNLLNFALNLLGCYVHDMRLQCLEYFGRFYKEGGKAFKPLLYDTKYVDIVKEEP</sequence>
<keyword evidence="6" id="KW-0406">Ion transport</keyword>
<feature type="transmembrane region" description="Helical" evidence="9">
    <location>
        <begin position="541"/>
        <end position="560"/>
    </location>
</feature>
<feature type="transmembrane region" description="Helical" evidence="9">
    <location>
        <begin position="565"/>
        <end position="583"/>
    </location>
</feature>
<evidence type="ECO:0000256" key="9">
    <source>
        <dbReference type="SAM" id="Phobius"/>
    </source>
</evidence>
<keyword evidence="5 9" id="KW-1133">Transmembrane helix</keyword>
<dbReference type="PANTHER" id="PTHR11629">
    <property type="entry name" value="VACUOLAR PROTON ATPASES"/>
    <property type="match status" value="1"/>
</dbReference>
<comment type="subcellular location">
    <subcellularLocation>
        <location evidence="1">Membrane</location>
        <topology evidence="1">Multi-pass membrane protein</topology>
    </subcellularLocation>
</comment>
<feature type="transmembrane region" description="Helical" evidence="9">
    <location>
        <begin position="496"/>
        <end position="529"/>
    </location>
</feature>
<evidence type="ECO:0000313" key="11">
    <source>
        <dbReference type="Proteomes" id="UP000824192"/>
    </source>
</evidence>
<feature type="transmembrane region" description="Helical" evidence="9">
    <location>
        <begin position="402"/>
        <end position="424"/>
    </location>
</feature>
<dbReference type="EMBL" id="DXGA01000100">
    <property type="protein sequence ID" value="HIW93807.1"/>
    <property type="molecule type" value="Genomic_DNA"/>
</dbReference>
<dbReference type="Gene3D" id="3.30.70.2170">
    <property type="match status" value="1"/>
</dbReference>
<organism evidence="10 11">
    <name type="scientific">Candidatus Flavonifractor merdipullorum</name>
    <dbReference type="NCBI Taxonomy" id="2838590"/>
    <lineage>
        <taxon>Bacteria</taxon>
        <taxon>Bacillati</taxon>
        <taxon>Bacillota</taxon>
        <taxon>Clostridia</taxon>
        <taxon>Eubacteriales</taxon>
        <taxon>Oscillospiraceae</taxon>
        <taxon>Flavonifractor</taxon>
    </lineage>
</organism>
<keyword evidence="7 9" id="KW-0472">Membrane</keyword>
<feature type="transmembrane region" description="Helical" evidence="9">
    <location>
        <begin position="455"/>
        <end position="475"/>
    </location>
</feature>
<accession>A0A9D1UN29</accession>
<dbReference type="Gene3D" id="1.20.1460.20">
    <property type="match status" value="1"/>
</dbReference>
<evidence type="ECO:0000256" key="2">
    <source>
        <dbReference type="ARBA" id="ARBA00009904"/>
    </source>
</evidence>
<keyword evidence="3" id="KW-0813">Transport</keyword>
<proteinExistence type="inferred from homology"/>
<dbReference type="GO" id="GO:0033179">
    <property type="term" value="C:proton-transporting V-type ATPase, V0 domain"/>
    <property type="evidence" value="ECO:0007669"/>
    <property type="project" value="InterPro"/>
</dbReference>
<reference evidence="10" key="2">
    <citation type="submission" date="2021-04" db="EMBL/GenBank/DDBJ databases">
        <authorList>
            <person name="Gilroy R."/>
        </authorList>
    </citation>
    <scope>NUCLEOTIDE SEQUENCE</scope>
    <source>
        <strain evidence="10">ChiGjej6B6-1540</strain>
    </source>
</reference>
<dbReference type="Proteomes" id="UP000824192">
    <property type="component" value="Unassembled WGS sequence"/>
</dbReference>
<dbReference type="GO" id="GO:0046961">
    <property type="term" value="F:proton-transporting ATPase activity, rotational mechanism"/>
    <property type="evidence" value="ECO:0007669"/>
    <property type="project" value="InterPro"/>
</dbReference>
<dbReference type="GO" id="GO:0051117">
    <property type="term" value="F:ATPase binding"/>
    <property type="evidence" value="ECO:0007669"/>
    <property type="project" value="TreeGrafter"/>
</dbReference>
<comment type="caution">
    <text evidence="10">The sequence shown here is derived from an EMBL/GenBank/DDBJ whole genome shotgun (WGS) entry which is preliminary data.</text>
</comment>
<evidence type="ECO:0000313" key="10">
    <source>
        <dbReference type="EMBL" id="HIW93807.1"/>
    </source>
</evidence>
<dbReference type="Gene3D" id="3.30.70.2750">
    <property type="match status" value="1"/>
</dbReference>
<feature type="coiled-coil region" evidence="8">
    <location>
        <begin position="224"/>
        <end position="251"/>
    </location>
</feature>
<dbReference type="PANTHER" id="PTHR11629:SF63">
    <property type="entry name" value="V-TYPE PROTON ATPASE SUBUNIT A"/>
    <property type="match status" value="1"/>
</dbReference>
<feature type="transmembrane region" description="Helical" evidence="9">
    <location>
        <begin position="364"/>
        <end position="390"/>
    </location>
</feature>
<evidence type="ECO:0000256" key="7">
    <source>
        <dbReference type="ARBA" id="ARBA00023136"/>
    </source>
</evidence>
<comment type="similarity">
    <text evidence="2">Belongs to the V-ATPase 116 kDa subunit family.</text>
</comment>
<keyword evidence="8" id="KW-0175">Coiled coil</keyword>
<dbReference type="InterPro" id="IPR002490">
    <property type="entry name" value="V-ATPase_116kDa_su"/>
</dbReference>
<name>A0A9D1UN29_9FIRM</name>
<protein>
    <submittedName>
        <fullName evidence="10">V-type ATP synthase subunit I</fullName>
    </submittedName>
</protein>
<evidence type="ECO:0000256" key="6">
    <source>
        <dbReference type="ARBA" id="ARBA00023065"/>
    </source>
</evidence>
<dbReference type="AlphaFoldDB" id="A0A9D1UN29"/>
<evidence type="ECO:0000256" key="5">
    <source>
        <dbReference type="ARBA" id="ARBA00022989"/>
    </source>
</evidence>
<feature type="transmembrane region" description="Helical" evidence="9">
    <location>
        <begin position="589"/>
        <end position="609"/>
    </location>
</feature>
<keyword evidence="4 9" id="KW-0812">Transmembrane</keyword>
<dbReference type="Pfam" id="PF01496">
    <property type="entry name" value="V_ATPase_I"/>
    <property type="match status" value="1"/>
</dbReference>
<evidence type="ECO:0000256" key="4">
    <source>
        <dbReference type="ARBA" id="ARBA00022692"/>
    </source>
</evidence>
<evidence type="ECO:0000256" key="1">
    <source>
        <dbReference type="ARBA" id="ARBA00004141"/>
    </source>
</evidence>
<evidence type="ECO:0000256" key="3">
    <source>
        <dbReference type="ARBA" id="ARBA00022448"/>
    </source>
</evidence>
<gene>
    <name evidence="10" type="ORF">H9868_04615</name>
</gene>
<reference evidence="10" key="1">
    <citation type="journal article" date="2021" name="PeerJ">
        <title>Extensive microbial diversity within the chicken gut microbiome revealed by metagenomics and culture.</title>
        <authorList>
            <person name="Gilroy R."/>
            <person name="Ravi A."/>
            <person name="Getino M."/>
            <person name="Pursley I."/>
            <person name="Horton D.L."/>
            <person name="Alikhan N.F."/>
            <person name="Baker D."/>
            <person name="Gharbi K."/>
            <person name="Hall N."/>
            <person name="Watson M."/>
            <person name="Adriaenssens E.M."/>
            <person name="Foster-Nyarko E."/>
            <person name="Jarju S."/>
            <person name="Secka A."/>
            <person name="Antonio M."/>
            <person name="Oren A."/>
            <person name="Chaudhuri R.R."/>
            <person name="La Ragione R."/>
            <person name="Hildebrand F."/>
            <person name="Pallen M.J."/>
        </authorList>
    </citation>
    <scope>NUCLEOTIDE SEQUENCE</scope>
    <source>
        <strain evidence="10">ChiGjej6B6-1540</strain>
    </source>
</reference>
<evidence type="ECO:0000256" key="8">
    <source>
        <dbReference type="SAM" id="Coils"/>
    </source>
</evidence>
<dbReference type="GO" id="GO:0007035">
    <property type="term" value="P:vacuolar acidification"/>
    <property type="evidence" value="ECO:0007669"/>
    <property type="project" value="TreeGrafter"/>
</dbReference>